<gene>
    <name evidence="1" type="ORF">B6N60_04773</name>
</gene>
<accession>A0A975TC17</accession>
<dbReference type="PROSITE" id="PS51257">
    <property type="entry name" value="PROKAR_LIPOPROTEIN"/>
    <property type="match status" value="1"/>
</dbReference>
<evidence type="ECO:0000313" key="2">
    <source>
        <dbReference type="Proteomes" id="UP000683511"/>
    </source>
</evidence>
<keyword evidence="2" id="KW-1185">Reference proteome</keyword>
<name>A0A975TC17_9NOST</name>
<protein>
    <recommendedName>
        <fullName evidence="3">Lipoprotein</fullName>
    </recommendedName>
</protein>
<dbReference type="KEGG" id="rsin:B6N60_04773"/>
<organism evidence="1 2">
    <name type="scientific">Richelia sinica FACHB-800</name>
    <dbReference type="NCBI Taxonomy" id="1357546"/>
    <lineage>
        <taxon>Bacteria</taxon>
        <taxon>Bacillati</taxon>
        <taxon>Cyanobacteriota</taxon>
        <taxon>Cyanophyceae</taxon>
        <taxon>Nostocales</taxon>
        <taxon>Nostocaceae</taxon>
        <taxon>Richelia</taxon>
    </lineage>
</organism>
<dbReference type="RefSeq" id="WP_242034284.1">
    <property type="nucleotide sequence ID" value="NZ_CP021056.1"/>
</dbReference>
<proteinExistence type="predicted"/>
<sequence>MMKKYIFGSMVITAIVASLVVACDSRGNRQVEAVKAENQPKSKENLSYGDLIIKEESYYLMIPVYLGFGEQTKDDSLSISRSYKQEAKINNLIFYHKQNGGNNVLLNKSAVINSFDLLEVKTEDKKTQRVWFYRIIDQDTNQDKELNEQDAIGGYISDLSGQNLTQVTPTNSQIVNWFILPSQNAILIKIIYDTNKDKKFTSEDKSNYLRVSLGKPEMGKEIINEQVEKQLKSTKSPSAKN</sequence>
<dbReference type="Proteomes" id="UP000683511">
    <property type="component" value="Chromosome"/>
</dbReference>
<evidence type="ECO:0008006" key="3">
    <source>
        <dbReference type="Google" id="ProtNLM"/>
    </source>
</evidence>
<evidence type="ECO:0000313" key="1">
    <source>
        <dbReference type="EMBL" id="QXE26046.1"/>
    </source>
</evidence>
<dbReference type="AlphaFoldDB" id="A0A975TC17"/>
<dbReference type="EMBL" id="CP021056">
    <property type="protein sequence ID" value="QXE26046.1"/>
    <property type="molecule type" value="Genomic_DNA"/>
</dbReference>
<reference evidence="1" key="1">
    <citation type="submission" date="2017-04" db="EMBL/GenBank/DDBJ databases">
        <title>Genome deletions in a multicellular cyanobacterial endosymbiont for morphological adaptation in marine diatoms.</title>
        <authorList>
            <person name="Wang Y."/>
            <person name="Gao H."/>
            <person name="Li R."/>
            <person name="Xu X."/>
        </authorList>
    </citation>
    <scope>NUCLEOTIDE SEQUENCE</scope>
    <source>
        <strain evidence="1">FACHB 800</strain>
    </source>
</reference>